<dbReference type="InterPro" id="IPR032508">
    <property type="entry name" value="FecR_C"/>
</dbReference>
<feature type="transmembrane region" description="Helical" evidence="1">
    <location>
        <begin position="87"/>
        <end position="107"/>
    </location>
</feature>
<evidence type="ECO:0000313" key="5">
    <source>
        <dbReference type="Proteomes" id="UP000606494"/>
    </source>
</evidence>
<evidence type="ECO:0000259" key="3">
    <source>
        <dbReference type="Pfam" id="PF16344"/>
    </source>
</evidence>
<dbReference type="Gene3D" id="3.55.50.30">
    <property type="match status" value="1"/>
</dbReference>
<dbReference type="InterPro" id="IPR012373">
    <property type="entry name" value="Ferrdict_sens_TM"/>
</dbReference>
<organism evidence="4 5">
    <name type="scientific">Sphingobacterium arenae</name>
    <dbReference type="NCBI Taxonomy" id="1280598"/>
    <lineage>
        <taxon>Bacteria</taxon>
        <taxon>Pseudomonadati</taxon>
        <taxon>Bacteroidota</taxon>
        <taxon>Sphingobacteriia</taxon>
        <taxon>Sphingobacteriales</taxon>
        <taxon>Sphingobacteriaceae</taxon>
        <taxon>Sphingobacterium</taxon>
    </lineage>
</organism>
<feature type="domain" description="FecR protein" evidence="2">
    <location>
        <begin position="185"/>
        <end position="274"/>
    </location>
</feature>
<dbReference type="Pfam" id="PF16344">
    <property type="entry name" value="FecR_C"/>
    <property type="match status" value="1"/>
</dbReference>
<protein>
    <submittedName>
        <fullName evidence="4">FecR domain-containing protein</fullName>
    </submittedName>
</protein>
<evidence type="ECO:0000259" key="2">
    <source>
        <dbReference type="Pfam" id="PF04773"/>
    </source>
</evidence>
<dbReference type="Pfam" id="PF04773">
    <property type="entry name" value="FecR"/>
    <property type="match status" value="1"/>
</dbReference>
<evidence type="ECO:0000313" key="4">
    <source>
        <dbReference type="EMBL" id="MBD1426849.1"/>
    </source>
</evidence>
<proteinExistence type="predicted"/>
<dbReference type="PANTHER" id="PTHR30273:SF2">
    <property type="entry name" value="PROTEIN FECR"/>
    <property type="match status" value="1"/>
</dbReference>
<gene>
    <name evidence="4" type="ORF">H8B17_14790</name>
</gene>
<evidence type="ECO:0000256" key="1">
    <source>
        <dbReference type="SAM" id="Phobius"/>
    </source>
</evidence>
<dbReference type="PIRSF" id="PIRSF018266">
    <property type="entry name" value="FecR"/>
    <property type="match status" value="1"/>
</dbReference>
<dbReference type="Proteomes" id="UP000606494">
    <property type="component" value="Unassembled WGS sequence"/>
</dbReference>
<keyword evidence="1" id="KW-0472">Membrane</keyword>
<keyword evidence="5" id="KW-1185">Reference proteome</keyword>
<comment type="caution">
    <text evidence="4">The sequence shown here is derived from an EMBL/GenBank/DDBJ whole genome shotgun (WGS) entry which is preliminary data.</text>
</comment>
<feature type="domain" description="Protein FecR C-terminal" evidence="3">
    <location>
        <begin position="315"/>
        <end position="382"/>
    </location>
</feature>
<keyword evidence="1" id="KW-1133">Transmembrane helix</keyword>
<dbReference type="InterPro" id="IPR006860">
    <property type="entry name" value="FecR"/>
</dbReference>
<keyword evidence="1" id="KW-0812">Transmembrane</keyword>
<reference evidence="4 5" key="1">
    <citation type="submission" date="2020-08" db="EMBL/GenBank/DDBJ databases">
        <title>Sphingobacterium sp. DN00404 isolated from aquaculture water.</title>
        <authorList>
            <person name="Zhang M."/>
        </authorList>
    </citation>
    <scope>NUCLEOTIDE SEQUENCE [LARGE SCALE GENOMIC DNA]</scope>
    <source>
        <strain evidence="4 5">KCTC 32294</strain>
    </source>
</reference>
<dbReference type="Gene3D" id="2.60.120.1440">
    <property type="match status" value="1"/>
</dbReference>
<accession>A0ABR7Y6C1</accession>
<dbReference type="PANTHER" id="PTHR30273">
    <property type="entry name" value="PERIPLASMIC SIGNAL SENSOR AND SIGMA FACTOR ACTIVATOR FECR-RELATED"/>
    <property type="match status" value="1"/>
</dbReference>
<name>A0ABR7Y6C1_9SPHI</name>
<dbReference type="RefSeq" id="WP_190310004.1">
    <property type="nucleotide sequence ID" value="NZ_JACNYK010000004.1"/>
</dbReference>
<dbReference type="EMBL" id="JACNYK010000004">
    <property type="protein sequence ID" value="MBD1426849.1"/>
    <property type="molecule type" value="Genomic_DNA"/>
</dbReference>
<sequence>MDEEYVKAAELISKYIQGNISAVEYNELMDMVKKYPTLRSWIANQDFPLEEVSKRLTDYQTIDVEKEWGDVLEKYHHNTNRKIWGKAWWAVAASIIIICGVAGSFFLKKQEENRLTENVGKTMDVVPGRTVATLTLSDGTITVLEEQEDRTVVDGKMILPISGSTLDYRAAENPTVYQHKLQVPLGGTYHIQLADGTKVWLNADSELEFPSAFTGDERKVTVRGEAYFEIAKDATKPFKVLVGETEVEALGTAFNINTHLYKEKIKTILTEGTIKVSTPEDSKIIEPGYATISGRGNVEVGKADLEEALAWKEGYFYFDSKRLKEVLDDIARWYNIKLDIQVPLANKRYVGGIKKSESIEAVCAVLSDLTPYNITVKGKKIRVR</sequence>